<evidence type="ECO:0000313" key="2">
    <source>
        <dbReference type="Proteomes" id="UP001207228"/>
    </source>
</evidence>
<proteinExistence type="predicted"/>
<name>A0ABT3RFC3_9BACT</name>
<dbReference type="EMBL" id="JAPFQO010000006">
    <property type="protein sequence ID" value="MCX2740329.1"/>
    <property type="molecule type" value="Genomic_DNA"/>
</dbReference>
<dbReference type="Proteomes" id="UP001207228">
    <property type="component" value="Unassembled WGS sequence"/>
</dbReference>
<keyword evidence="2" id="KW-1185">Reference proteome</keyword>
<accession>A0ABT3RFC3</accession>
<evidence type="ECO:0000313" key="1">
    <source>
        <dbReference type="EMBL" id="MCX2740329.1"/>
    </source>
</evidence>
<comment type="caution">
    <text evidence="1">The sequence shown here is derived from an EMBL/GenBank/DDBJ whole genome shotgun (WGS) entry which is preliminary data.</text>
</comment>
<gene>
    <name evidence="1" type="ORF">OO017_10265</name>
</gene>
<reference evidence="1 2" key="1">
    <citation type="submission" date="2022-11" db="EMBL/GenBank/DDBJ databases">
        <title>The characterization of three novel Bacteroidetes species and genomic analysis of their roles in tidal elemental geochemical cycles.</title>
        <authorList>
            <person name="Ma K.-J."/>
        </authorList>
    </citation>
    <scope>NUCLEOTIDE SEQUENCE [LARGE SCALE GENOMIC DNA]</scope>
    <source>
        <strain evidence="1 2">M82</strain>
    </source>
</reference>
<sequence length="56" mass="6476">MESHTPYFGHTFILAATIVPDIPVRNLSAADFQIRVSRTLYFHSRCFPQLDTSYPF</sequence>
<organism evidence="1 2">
    <name type="scientific">Pontibacter anaerobius</name>
    <dbReference type="NCBI Taxonomy" id="2993940"/>
    <lineage>
        <taxon>Bacteria</taxon>
        <taxon>Pseudomonadati</taxon>
        <taxon>Bacteroidota</taxon>
        <taxon>Cytophagia</taxon>
        <taxon>Cytophagales</taxon>
        <taxon>Hymenobacteraceae</taxon>
        <taxon>Pontibacter</taxon>
    </lineage>
</organism>
<protein>
    <submittedName>
        <fullName evidence="1">Uncharacterized protein</fullName>
    </submittedName>
</protein>
<dbReference type="RefSeq" id="WP_266052389.1">
    <property type="nucleotide sequence ID" value="NZ_JAPFQO010000006.1"/>
</dbReference>